<proteinExistence type="predicted"/>
<keyword evidence="5" id="KW-0472">Membrane</keyword>
<name>A0A4R8LSA9_9BACL</name>
<dbReference type="InterPro" id="IPR045063">
    <property type="entry name" value="Dynamin_N"/>
</dbReference>
<sequence>MMHERSMSIQRLEQLRDAVRGIVGIDSRFIETAIARLSQKQMVIAVFGAFSAGKSSVLNAILGRPLLVVSPSPTTAAVTELRGALAADAKVQIAAKTEEELWRDVESTLQALHRPVSDLSAAMVEIDRLTVTQFPVAYRRHVRFLKALRDGYEDMRHRLGTTWVASVEDLRAFSADERYAAYVGRVDVEVDDPLLQRGFVFVDTPGVDSIHQRHTNVAFSYMREADAVLFVMYYTHAFSQADREFLLQLAGVQDVSQQNKLFAAINAIDLASSEEERGQVRSRVEAELKRLGIRQPRVYEVSAQLAEAGRRLAVDAADVDALALARSRLRDDSWQPDATSLDTLREYAGVDRLQADLIQYVESSADSLAADLAKRTLATLREQVAARQREEQLRIAADDEERASRLRELDAFNKRMEAARVDSEARLSRPLAQELRELLFHAGERLRFAYRDLFREAFHPGRFRLGKPADKLREAAAELAAAIGRRIDIELRTFALRAERLASEALAGEEARWEAEMARLSLAGVSHDDATEGSFHLIDDVLNAAPAHVDSSLFEPFFRHFASAKQFFEGGGQGAMMEATEPIAMAAAKEIVETRGDMLVERCQEQLGAALATYYGSAGERIANGRRTADQKPDPDLANRLQQILSILANA</sequence>
<evidence type="ECO:0000256" key="4">
    <source>
        <dbReference type="ARBA" id="ARBA00023134"/>
    </source>
</evidence>
<dbReference type="EMBL" id="SORF01000004">
    <property type="protein sequence ID" value="TDY49587.1"/>
    <property type="molecule type" value="Genomic_DNA"/>
</dbReference>
<dbReference type="InterPro" id="IPR027417">
    <property type="entry name" value="P-loop_NTPase"/>
</dbReference>
<protein>
    <submittedName>
        <fullName evidence="7">Dynamin family protein</fullName>
    </submittedName>
</protein>
<keyword evidence="4" id="KW-0342">GTP-binding</keyword>
<keyword evidence="3" id="KW-0378">Hydrolase</keyword>
<evidence type="ECO:0000256" key="3">
    <source>
        <dbReference type="ARBA" id="ARBA00022801"/>
    </source>
</evidence>
<evidence type="ECO:0000256" key="5">
    <source>
        <dbReference type="ARBA" id="ARBA00023136"/>
    </source>
</evidence>
<keyword evidence="2" id="KW-0547">Nucleotide-binding</keyword>
<dbReference type="GO" id="GO:0005525">
    <property type="term" value="F:GTP binding"/>
    <property type="evidence" value="ECO:0007669"/>
    <property type="project" value="UniProtKB-KW"/>
</dbReference>
<dbReference type="AlphaFoldDB" id="A0A4R8LSA9"/>
<gene>
    <name evidence="7" type="ORF">C7445_10498</name>
</gene>
<evidence type="ECO:0000313" key="7">
    <source>
        <dbReference type="EMBL" id="TDY49587.1"/>
    </source>
</evidence>
<dbReference type="PANTHER" id="PTHR10465:SF0">
    <property type="entry name" value="SARCALUMENIN"/>
    <property type="match status" value="1"/>
</dbReference>
<evidence type="ECO:0000259" key="6">
    <source>
        <dbReference type="Pfam" id="PF00350"/>
    </source>
</evidence>
<keyword evidence="8" id="KW-1185">Reference proteome</keyword>
<feature type="domain" description="Dynamin N-terminal" evidence="6">
    <location>
        <begin position="44"/>
        <end position="250"/>
    </location>
</feature>
<evidence type="ECO:0000313" key="8">
    <source>
        <dbReference type="Proteomes" id="UP000294581"/>
    </source>
</evidence>
<evidence type="ECO:0000256" key="2">
    <source>
        <dbReference type="ARBA" id="ARBA00022741"/>
    </source>
</evidence>
<organism evidence="7 8">
    <name type="scientific">Alicyclobacillus sacchari</name>
    <dbReference type="NCBI Taxonomy" id="392010"/>
    <lineage>
        <taxon>Bacteria</taxon>
        <taxon>Bacillati</taxon>
        <taxon>Bacillota</taxon>
        <taxon>Bacilli</taxon>
        <taxon>Bacillales</taxon>
        <taxon>Alicyclobacillaceae</taxon>
        <taxon>Alicyclobacillus</taxon>
    </lineage>
</organism>
<dbReference type="Proteomes" id="UP000294581">
    <property type="component" value="Unassembled WGS sequence"/>
</dbReference>
<accession>A0A4R8LSA9</accession>
<dbReference type="CDD" id="cd09912">
    <property type="entry name" value="DLP_2"/>
    <property type="match status" value="1"/>
</dbReference>
<dbReference type="GO" id="GO:0003924">
    <property type="term" value="F:GTPase activity"/>
    <property type="evidence" value="ECO:0007669"/>
    <property type="project" value="InterPro"/>
</dbReference>
<dbReference type="Gene3D" id="3.40.50.300">
    <property type="entry name" value="P-loop containing nucleotide triphosphate hydrolases"/>
    <property type="match status" value="1"/>
</dbReference>
<dbReference type="Pfam" id="PF00350">
    <property type="entry name" value="Dynamin_N"/>
    <property type="match status" value="1"/>
</dbReference>
<dbReference type="SUPFAM" id="SSF52540">
    <property type="entry name" value="P-loop containing nucleoside triphosphate hydrolases"/>
    <property type="match status" value="1"/>
</dbReference>
<comment type="subcellular location">
    <subcellularLocation>
        <location evidence="1">Membrane</location>
    </subcellularLocation>
</comment>
<dbReference type="GO" id="GO:0016020">
    <property type="term" value="C:membrane"/>
    <property type="evidence" value="ECO:0007669"/>
    <property type="project" value="UniProtKB-SubCell"/>
</dbReference>
<evidence type="ECO:0000256" key="1">
    <source>
        <dbReference type="ARBA" id="ARBA00004370"/>
    </source>
</evidence>
<reference evidence="7 8" key="1">
    <citation type="submission" date="2019-03" db="EMBL/GenBank/DDBJ databases">
        <title>Genomic Encyclopedia of Type Strains, Phase IV (KMG-IV): sequencing the most valuable type-strain genomes for metagenomic binning, comparative biology and taxonomic classification.</title>
        <authorList>
            <person name="Goeker M."/>
        </authorList>
    </citation>
    <scope>NUCLEOTIDE SEQUENCE [LARGE SCALE GENOMIC DNA]</scope>
    <source>
        <strain evidence="7 8">DSM 17974</strain>
    </source>
</reference>
<dbReference type="InterPro" id="IPR027094">
    <property type="entry name" value="Mitofusin_fam"/>
</dbReference>
<dbReference type="RefSeq" id="WP_166669008.1">
    <property type="nucleotide sequence ID" value="NZ_SORF01000004.1"/>
</dbReference>
<comment type="caution">
    <text evidence="7">The sequence shown here is derived from an EMBL/GenBank/DDBJ whole genome shotgun (WGS) entry which is preliminary data.</text>
</comment>
<dbReference type="PANTHER" id="PTHR10465">
    <property type="entry name" value="TRANSMEMBRANE GTPASE FZO1"/>
    <property type="match status" value="1"/>
</dbReference>